<evidence type="ECO:0000313" key="1">
    <source>
        <dbReference type="EMBL" id="QCQ59697.1"/>
    </source>
</evidence>
<proteinExistence type="predicted"/>
<dbReference type="Proteomes" id="UP000301498">
    <property type="component" value="Segment"/>
</dbReference>
<sequence>MSKLGMFKTIARTELKDLVPDVSDETLLYLNKAIQLAYELRQDEIGRLEQALISHKMGWQESTERNAELKAQVELLRTSLDDILEDMQLSMELSESDCDVWKGRIKDTLSGTPAQCLAEIRAEAVERATNLYAHRFGNDAALNEVGIDIIRKSKEYIHPNGLRDYVEQLRSGTDGEYSQTTKESK</sequence>
<gene>
    <name evidence="1" type="ORF">Barba8S_gp066</name>
</gene>
<dbReference type="EMBL" id="MK719714">
    <property type="protein sequence ID" value="QCQ59697.1"/>
    <property type="molecule type" value="Genomic_DNA"/>
</dbReference>
<name>A0A4P8N9Q7_9CAUD</name>
<organism evidence="1 2">
    <name type="scientific">Rheinheimera phage Barba8S</name>
    <dbReference type="NCBI Taxonomy" id="2849600"/>
    <lineage>
        <taxon>Viruses</taxon>
        <taxon>Duplodnaviria</taxon>
        <taxon>Heunggongvirae</taxon>
        <taxon>Uroviricota</taxon>
        <taxon>Caudoviricetes</taxon>
        <taxon>Barbavirus</taxon>
        <taxon>Barbavirus barba8S</taxon>
    </lineage>
</organism>
<keyword evidence="2" id="KW-1185">Reference proteome</keyword>
<protein>
    <submittedName>
        <fullName evidence="1">Uncharacterized protein</fullName>
    </submittedName>
</protein>
<evidence type="ECO:0000313" key="2">
    <source>
        <dbReference type="Proteomes" id="UP000301498"/>
    </source>
</evidence>
<accession>A0A4P8N9Q7</accession>
<reference evidence="1 2" key="1">
    <citation type="submission" date="2019-03" db="EMBL/GenBank/DDBJ databases">
        <title>Genomic and seasonal variations among aquatic phages infecting the Baltic Sea Gammaproteobacteria Rheinheimera sp. bal341.</title>
        <authorList>
            <person name="Nilsson E."/>
            <person name="Li K."/>
            <person name="Fridlund J."/>
            <person name="Sulcius S."/>
            <person name="Bunse C."/>
            <person name="Karlsson C.M.G."/>
            <person name="Lindh M."/>
            <person name="Lundin D."/>
            <person name="Pinhassi J."/>
            <person name="Holmfeldt K."/>
        </authorList>
    </citation>
    <scope>NUCLEOTIDE SEQUENCE [LARGE SCALE GENOMIC DNA]</scope>
</reference>